<evidence type="ECO:0000256" key="1">
    <source>
        <dbReference type="ARBA" id="ARBA00023015"/>
    </source>
</evidence>
<proteinExistence type="predicted"/>
<evidence type="ECO:0000313" key="6">
    <source>
        <dbReference type="Proteomes" id="UP000503820"/>
    </source>
</evidence>
<dbReference type="GO" id="GO:0003677">
    <property type="term" value="F:DNA binding"/>
    <property type="evidence" value="ECO:0007669"/>
    <property type="project" value="UniProtKB-KW"/>
</dbReference>
<dbReference type="Gene3D" id="1.20.120.530">
    <property type="entry name" value="GntR ligand-binding domain-like"/>
    <property type="match status" value="1"/>
</dbReference>
<evidence type="ECO:0000313" key="5">
    <source>
        <dbReference type="EMBL" id="GFM36280.1"/>
    </source>
</evidence>
<sequence length="236" mass="26043">MVLPIGEIQEKTLAKLRYQEVAERLQALVASGQLQPGDKIPPERTLAKTFRVSRNCVREAVRALAEKGVLESRQGNGTYVCASDAAQLAADFAEAFGAQRGRLRDIMELRRVVEPGIAALAAARATLDDVNALKVLVFDQQRLAAQNEDDAHLDAEFHLTLARITGNKPLMSMITALHDTLSESRSDYLRTSRRKSCSTAFHLRIIDALEARDAQAARHAMDEHLQTIEADLFGPE</sequence>
<dbReference type="PROSITE" id="PS50949">
    <property type="entry name" value="HTH_GNTR"/>
    <property type="match status" value="1"/>
</dbReference>
<keyword evidence="1" id="KW-0805">Transcription regulation</keyword>
<dbReference type="CDD" id="cd07377">
    <property type="entry name" value="WHTH_GntR"/>
    <property type="match status" value="1"/>
</dbReference>
<dbReference type="PANTHER" id="PTHR43537:SF5">
    <property type="entry name" value="UXU OPERON TRANSCRIPTIONAL REGULATOR"/>
    <property type="match status" value="1"/>
</dbReference>
<feature type="domain" description="HTH gntR-type" evidence="4">
    <location>
        <begin position="15"/>
        <end position="83"/>
    </location>
</feature>
<reference evidence="5 6" key="1">
    <citation type="submission" date="2020-05" db="EMBL/GenBank/DDBJ databases">
        <title>Draft genome sequence of Desulfovibrio psychrotolerans JS1T.</title>
        <authorList>
            <person name="Ueno A."/>
            <person name="Tamazawa S."/>
            <person name="Tamamura S."/>
            <person name="Murakami T."/>
            <person name="Kiyama T."/>
            <person name="Inomata H."/>
            <person name="Amano Y."/>
            <person name="Miyakawa K."/>
            <person name="Tamaki H."/>
            <person name="Naganuma T."/>
            <person name="Kaneko K."/>
        </authorList>
    </citation>
    <scope>NUCLEOTIDE SEQUENCE [LARGE SCALE GENOMIC DNA]</scope>
    <source>
        <strain evidence="5 6">JS1</strain>
    </source>
</reference>
<dbReference type="Proteomes" id="UP000503820">
    <property type="component" value="Unassembled WGS sequence"/>
</dbReference>
<accession>A0A7J0BRI0</accession>
<keyword evidence="3" id="KW-0804">Transcription</keyword>
<comment type="caution">
    <text evidence="5">The sequence shown here is derived from an EMBL/GenBank/DDBJ whole genome shotgun (WGS) entry which is preliminary data.</text>
</comment>
<evidence type="ECO:0000256" key="2">
    <source>
        <dbReference type="ARBA" id="ARBA00023125"/>
    </source>
</evidence>
<dbReference type="InterPro" id="IPR008920">
    <property type="entry name" value="TF_FadR/GntR_C"/>
</dbReference>
<dbReference type="RefSeq" id="WP_174408967.1">
    <property type="nucleotide sequence ID" value="NZ_BLVP01000005.1"/>
</dbReference>
<dbReference type="SUPFAM" id="SSF46785">
    <property type="entry name" value="Winged helix' DNA-binding domain"/>
    <property type="match status" value="1"/>
</dbReference>
<dbReference type="SMART" id="SM00345">
    <property type="entry name" value="HTH_GNTR"/>
    <property type="match status" value="1"/>
</dbReference>
<evidence type="ECO:0000259" key="4">
    <source>
        <dbReference type="PROSITE" id="PS50949"/>
    </source>
</evidence>
<dbReference type="Pfam" id="PF07729">
    <property type="entry name" value="FCD"/>
    <property type="match status" value="1"/>
</dbReference>
<dbReference type="Gene3D" id="1.10.10.10">
    <property type="entry name" value="Winged helix-like DNA-binding domain superfamily/Winged helix DNA-binding domain"/>
    <property type="match status" value="1"/>
</dbReference>
<dbReference type="InterPro" id="IPR036388">
    <property type="entry name" value="WH-like_DNA-bd_sf"/>
</dbReference>
<dbReference type="GO" id="GO:0003700">
    <property type="term" value="F:DNA-binding transcription factor activity"/>
    <property type="evidence" value="ECO:0007669"/>
    <property type="project" value="InterPro"/>
</dbReference>
<dbReference type="InterPro" id="IPR000524">
    <property type="entry name" value="Tscrpt_reg_HTH_GntR"/>
</dbReference>
<dbReference type="PRINTS" id="PR00035">
    <property type="entry name" value="HTHGNTR"/>
</dbReference>
<dbReference type="AlphaFoldDB" id="A0A7J0BRI0"/>
<organism evidence="5 6">
    <name type="scientific">Desulfovibrio psychrotolerans</name>
    <dbReference type="NCBI Taxonomy" id="415242"/>
    <lineage>
        <taxon>Bacteria</taxon>
        <taxon>Pseudomonadati</taxon>
        <taxon>Thermodesulfobacteriota</taxon>
        <taxon>Desulfovibrionia</taxon>
        <taxon>Desulfovibrionales</taxon>
        <taxon>Desulfovibrionaceae</taxon>
        <taxon>Desulfovibrio</taxon>
    </lineage>
</organism>
<dbReference type="SUPFAM" id="SSF48008">
    <property type="entry name" value="GntR ligand-binding domain-like"/>
    <property type="match status" value="1"/>
</dbReference>
<keyword evidence="6" id="KW-1185">Reference proteome</keyword>
<keyword evidence="2" id="KW-0238">DNA-binding</keyword>
<protein>
    <submittedName>
        <fullName evidence="5">GntR family transcriptional regulator</fullName>
    </submittedName>
</protein>
<dbReference type="InterPro" id="IPR036390">
    <property type="entry name" value="WH_DNA-bd_sf"/>
</dbReference>
<dbReference type="Pfam" id="PF00392">
    <property type="entry name" value="GntR"/>
    <property type="match status" value="1"/>
</dbReference>
<gene>
    <name evidence="5" type="ORF">DSM19430T_09640</name>
</gene>
<dbReference type="PANTHER" id="PTHR43537">
    <property type="entry name" value="TRANSCRIPTIONAL REGULATOR, GNTR FAMILY"/>
    <property type="match status" value="1"/>
</dbReference>
<dbReference type="SMART" id="SM00895">
    <property type="entry name" value="FCD"/>
    <property type="match status" value="1"/>
</dbReference>
<evidence type="ECO:0000256" key="3">
    <source>
        <dbReference type="ARBA" id="ARBA00023163"/>
    </source>
</evidence>
<name>A0A7J0BRI0_9BACT</name>
<dbReference type="EMBL" id="BLVP01000005">
    <property type="protein sequence ID" value="GFM36280.1"/>
    <property type="molecule type" value="Genomic_DNA"/>
</dbReference>
<dbReference type="InterPro" id="IPR011711">
    <property type="entry name" value="GntR_C"/>
</dbReference>